<gene>
    <name evidence="1" type="ORF">PSACC_00940</name>
</gene>
<evidence type="ECO:0000313" key="1">
    <source>
        <dbReference type="EMBL" id="PJF19260.1"/>
    </source>
</evidence>
<dbReference type="EMBL" id="MTSL01000072">
    <property type="protein sequence ID" value="PJF19260.1"/>
    <property type="molecule type" value="Genomic_DNA"/>
</dbReference>
<dbReference type="AlphaFoldDB" id="A0A2H9TNL9"/>
<comment type="caution">
    <text evidence="1">The sequence shown here is derived from an EMBL/GenBank/DDBJ whole genome shotgun (WGS) entry which is preliminary data.</text>
</comment>
<sequence length="675" mass="76855">MQWTLDSLKDKPLGDFKDFKEDPKIELGLVDDDTVAKIAKTLYCSSEDITARRECSGFTARIKDRVIMLKDDDSRSLYFGYAFIVNSSGQGGDNFRNVIYERAQDAWEEVSDVIASNPTYQQFHIGYTSGGSIAYLIACRVLSSTALPFGRLETRALNYVKVVTVDELPIYTSDTLQDNVGRANHAILTTTSDQPSSPDYSQFGTIIPLPKYSLRKDIELRMERLALFMSHRNAVSRLQGMSDSSRKRFKNAVLHQLAIVDAISSDLVQVFAKRSFALYGRKQNEYATILGDYISRFLPHSSESEIWCKAKKTVPSKFDRNKFEIQCSVQPNENEDEFYALASYEALLTTFPGRKEACNKIKVSVPLRSSWSKCIQGIALQFDELSLISPHGDESSDNCHFFADMNTAEWEKNPRGFVVKPNSLDESLSLLYKHKPLLFFSLFAEHITFPETCTSVIKPIRLKGRSFEEASKGLRTAFKYFSNMSRDFVPPAKSKNHCDQLPELFRSHSSEKFNTKELVLSGHQFVADDAVVQEILRCTSSQHATIVDCTLAANHWIPNTCPDFCIHGKQENLLLCTNMIYCPTVPAYIGYIHRSMSIMRSSLTNLTIPELDNSRIAQYAMYRFKPNSYLDLSEMTVGIFFTKLPNVEMVRKNRNLRRVTRNQKLDESELWNNNL</sequence>
<accession>A0A2H9TNL9</accession>
<organism evidence="1 2">
    <name type="scientific">Paramicrosporidium saccamoebae</name>
    <dbReference type="NCBI Taxonomy" id="1246581"/>
    <lineage>
        <taxon>Eukaryota</taxon>
        <taxon>Fungi</taxon>
        <taxon>Fungi incertae sedis</taxon>
        <taxon>Cryptomycota</taxon>
        <taxon>Cryptomycota incertae sedis</taxon>
        <taxon>Paramicrosporidium</taxon>
    </lineage>
</organism>
<name>A0A2H9TNL9_9FUNG</name>
<dbReference type="Proteomes" id="UP000240830">
    <property type="component" value="Unassembled WGS sequence"/>
</dbReference>
<keyword evidence="2" id="KW-1185">Reference proteome</keyword>
<proteinExistence type="predicted"/>
<protein>
    <submittedName>
        <fullName evidence="1">Uncharacterized protein</fullName>
    </submittedName>
</protein>
<evidence type="ECO:0000313" key="2">
    <source>
        <dbReference type="Proteomes" id="UP000240830"/>
    </source>
</evidence>
<reference evidence="1 2" key="1">
    <citation type="submission" date="2016-10" db="EMBL/GenBank/DDBJ databases">
        <title>The genome of Paramicrosporidium saccamoebae is the missing link in understanding Cryptomycota and Microsporidia evolution.</title>
        <authorList>
            <person name="Quandt C.A."/>
            <person name="Beaudet D."/>
            <person name="Corsaro D."/>
            <person name="Michel R."/>
            <person name="Corradi N."/>
            <person name="James T."/>
        </authorList>
    </citation>
    <scope>NUCLEOTIDE SEQUENCE [LARGE SCALE GENOMIC DNA]</scope>
    <source>
        <strain evidence="1 2">KSL3</strain>
    </source>
</reference>